<dbReference type="PANTHER" id="PTHR31571">
    <property type="entry name" value="ALTERED INHERITANCE OF MITOCHONDRIA PROTEIN 6"/>
    <property type="match status" value="1"/>
</dbReference>
<reference evidence="4" key="1">
    <citation type="journal article" date="2021" name="Nat. Commun.">
        <title>Genetic determinants of endophytism in the Arabidopsis root mycobiome.</title>
        <authorList>
            <person name="Mesny F."/>
            <person name="Miyauchi S."/>
            <person name="Thiergart T."/>
            <person name="Pickel B."/>
            <person name="Atanasova L."/>
            <person name="Karlsson M."/>
            <person name="Huettel B."/>
            <person name="Barry K.W."/>
            <person name="Haridas S."/>
            <person name="Chen C."/>
            <person name="Bauer D."/>
            <person name="Andreopoulos W."/>
            <person name="Pangilinan J."/>
            <person name="LaButti K."/>
            <person name="Riley R."/>
            <person name="Lipzen A."/>
            <person name="Clum A."/>
            <person name="Drula E."/>
            <person name="Henrissat B."/>
            <person name="Kohler A."/>
            <person name="Grigoriev I.V."/>
            <person name="Martin F.M."/>
            <person name="Hacquard S."/>
        </authorList>
    </citation>
    <scope>NUCLEOTIDE SEQUENCE</scope>
    <source>
        <strain evidence="4">MPI-CAGE-AT-0021</strain>
    </source>
</reference>
<comment type="caution">
    <text evidence="4">The sequence shown here is derived from an EMBL/GenBank/DDBJ whole genome shotgun (WGS) entry which is preliminary data.</text>
</comment>
<dbReference type="GO" id="GO:0006629">
    <property type="term" value="P:lipid metabolic process"/>
    <property type="evidence" value="ECO:0007669"/>
    <property type="project" value="InterPro"/>
</dbReference>
<evidence type="ECO:0000313" key="4">
    <source>
        <dbReference type="EMBL" id="KAH7120437.1"/>
    </source>
</evidence>
<evidence type="ECO:0000256" key="2">
    <source>
        <dbReference type="ARBA" id="ARBA00014286"/>
    </source>
</evidence>
<dbReference type="PANTHER" id="PTHR31571:SF1">
    <property type="entry name" value="ALTERED INHERITANCE OF MITOCHONDRIA PROTEIN 6"/>
    <property type="match status" value="1"/>
</dbReference>
<dbReference type="InterPro" id="IPR017946">
    <property type="entry name" value="PLC-like_Pdiesterase_TIM-brl"/>
</dbReference>
<dbReference type="GO" id="GO:0008081">
    <property type="term" value="F:phosphoric diester hydrolase activity"/>
    <property type="evidence" value="ECO:0007669"/>
    <property type="project" value="InterPro"/>
</dbReference>
<proteinExistence type="inferred from homology"/>
<dbReference type="AlphaFoldDB" id="A0A9P9IHM2"/>
<dbReference type="Proteomes" id="UP000717696">
    <property type="component" value="Unassembled WGS sequence"/>
</dbReference>
<keyword evidence="3" id="KW-0472">Membrane</keyword>
<protein>
    <recommendedName>
        <fullName evidence="2">Altered inheritance of mitochondria protein 6</fullName>
    </recommendedName>
</protein>
<name>A0A9P9IHM2_9HYPO</name>
<keyword evidence="3" id="KW-1133">Transmembrane helix</keyword>
<gene>
    <name evidence="4" type="ORF">B0J13DRAFT_567925</name>
</gene>
<evidence type="ECO:0000313" key="5">
    <source>
        <dbReference type="Proteomes" id="UP000717696"/>
    </source>
</evidence>
<evidence type="ECO:0000256" key="3">
    <source>
        <dbReference type="SAM" id="Phobius"/>
    </source>
</evidence>
<dbReference type="EMBL" id="JAGMUU010000028">
    <property type="protein sequence ID" value="KAH7120437.1"/>
    <property type="molecule type" value="Genomic_DNA"/>
</dbReference>
<accession>A0A9P9IHM2</accession>
<keyword evidence="3" id="KW-0812">Transmembrane</keyword>
<comment type="similarity">
    <text evidence="1">Belongs to the AIM6 family.</text>
</comment>
<dbReference type="SUPFAM" id="SSF51695">
    <property type="entry name" value="PLC-like phosphodiesterases"/>
    <property type="match status" value="1"/>
</dbReference>
<feature type="transmembrane region" description="Helical" evidence="3">
    <location>
        <begin position="82"/>
        <end position="102"/>
    </location>
</feature>
<dbReference type="InterPro" id="IPR051236">
    <property type="entry name" value="HAT_RTT109-like"/>
</dbReference>
<feature type="transmembrane region" description="Helical" evidence="3">
    <location>
        <begin position="114"/>
        <end position="133"/>
    </location>
</feature>
<dbReference type="OrthoDB" id="4153866at2759"/>
<evidence type="ECO:0000256" key="1">
    <source>
        <dbReference type="ARBA" id="ARBA00008858"/>
    </source>
</evidence>
<sequence>MAGRTHYFSDLESDAGFSDGHNLLRSPHGKQMDAVEPFKFEEFEEFEEPLPWRRRARPGDLLAWVLCHAKTTQFRTKLRNRICFLIVFYLCLVGLVDVLGNISQNHFPDDMDLILHQWISAPAATIGIGHWIFDATRYVHPVGCHSHNDYWRTVPLIDAIAAGCPSVEADVWHQDGDLYVGHREFELRANRTLRSLYIDPLINIIERQNNLPPCDPGKPCGSRWLTDERFAGVFSAEPDQPLVLVIDFKTPGESMWRELQTQLKALRDRNMLTYFNGTAIIPGPVIVVGTGKAPFDDMAASNTYREVFFDAPLELLADMSAKWPNPNRAEDGARATDVESIDGASHRRDSGTQSVHAIDTERLHGYDSSNSYYASANFKHAVGHVFGSRLTQGQLQLIRAQVRGAHRLGLKARYWGVPAWPIGLRNHIWHILIREGVDVLSVDDLRQATTWDWRRKKGLLF</sequence>
<organism evidence="4 5">
    <name type="scientific">Dactylonectria estremocensis</name>
    <dbReference type="NCBI Taxonomy" id="1079267"/>
    <lineage>
        <taxon>Eukaryota</taxon>
        <taxon>Fungi</taxon>
        <taxon>Dikarya</taxon>
        <taxon>Ascomycota</taxon>
        <taxon>Pezizomycotina</taxon>
        <taxon>Sordariomycetes</taxon>
        <taxon>Hypocreomycetidae</taxon>
        <taxon>Hypocreales</taxon>
        <taxon>Nectriaceae</taxon>
        <taxon>Dactylonectria</taxon>
    </lineage>
</organism>
<keyword evidence="5" id="KW-1185">Reference proteome</keyword>